<dbReference type="AlphaFoldDB" id="A0A6P4EZS5"/>
<accession>A0A6P4EZS5</accession>
<dbReference type="RefSeq" id="XP_016983655.1">
    <property type="nucleotide sequence ID" value="XM_017128166.1"/>
</dbReference>
<organism evidence="1">
    <name type="scientific">Drosophila rhopaloa</name>
    <name type="common">Fruit fly</name>
    <dbReference type="NCBI Taxonomy" id="1041015"/>
    <lineage>
        <taxon>Eukaryota</taxon>
        <taxon>Metazoa</taxon>
        <taxon>Ecdysozoa</taxon>
        <taxon>Arthropoda</taxon>
        <taxon>Hexapoda</taxon>
        <taxon>Insecta</taxon>
        <taxon>Pterygota</taxon>
        <taxon>Neoptera</taxon>
        <taxon>Endopterygota</taxon>
        <taxon>Diptera</taxon>
        <taxon>Brachycera</taxon>
        <taxon>Muscomorpha</taxon>
        <taxon>Ephydroidea</taxon>
        <taxon>Drosophilidae</taxon>
        <taxon>Drosophila</taxon>
        <taxon>Sophophora</taxon>
    </lineage>
</organism>
<protein>
    <submittedName>
        <fullName evidence="1">Uncharacterized protein LOC108047812 isoform X1</fullName>
    </submittedName>
</protein>
<dbReference type="OrthoDB" id="5835829at2759"/>
<proteinExistence type="predicted"/>
<reference evidence="1" key="1">
    <citation type="submission" date="2025-08" db="UniProtKB">
        <authorList>
            <consortium name="RefSeq"/>
        </authorList>
    </citation>
    <scope>IDENTIFICATION</scope>
</reference>
<evidence type="ECO:0000313" key="1">
    <source>
        <dbReference type="RefSeq" id="XP_016983655.1"/>
    </source>
</evidence>
<name>A0A6P4EZS5_DRORH</name>
<sequence length="125" mass="14733">MLRKNISIRHCYRCFGFDHTKNYRTMDPKDRTRASNNMVHKFALFLLIWSCSTLAADILMATQGGTKSHKIPFWELARGLIASFKNFEVLPKRIYYHNRVRGLLIRKVGGRDANIIEQHNLEYLY</sequence>
<gene>
    <name evidence="1" type="primary">LOC108047812</name>
</gene>